<organism evidence="2 3">
    <name type="scientific">Acrasis kona</name>
    <dbReference type="NCBI Taxonomy" id="1008807"/>
    <lineage>
        <taxon>Eukaryota</taxon>
        <taxon>Discoba</taxon>
        <taxon>Heterolobosea</taxon>
        <taxon>Tetramitia</taxon>
        <taxon>Eutetramitia</taxon>
        <taxon>Acrasidae</taxon>
        <taxon>Acrasis</taxon>
    </lineage>
</organism>
<evidence type="ECO:0000313" key="3">
    <source>
        <dbReference type="Proteomes" id="UP001431209"/>
    </source>
</evidence>
<protein>
    <submittedName>
        <fullName evidence="2">DNA polymerase alpha subunit B</fullName>
    </submittedName>
</protein>
<dbReference type="Proteomes" id="UP001431209">
    <property type="component" value="Unassembled WGS sequence"/>
</dbReference>
<reference evidence="2 3" key="1">
    <citation type="submission" date="2024-03" db="EMBL/GenBank/DDBJ databases">
        <title>The Acrasis kona genome and developmental transcriptomes reveal deep origins of eukaryotic multicellular pathways.</title>
        <authorList>
            <person name="Sheikh S."/>
            <person name="Fu C.-J."/>
            <person name="Brown M.W."/>
            <person name="Baldauf S.L."/>
        </authorList>
    </citation>
    <scope>NUCLEOTIDE SEQUENCE [LARGE SCALE GENOMIC DNA]</scope>
    <source>
        <strain evidence="2 3">ATCC MYA-3509</strain>
    </source>
</reference>
<accession>A0AAW2YXC8</accession>
<sequence>MNCFLITLLAALVICVYSTVIKPSKSDDAIANLNTNNQIIKAGEDIQTKYFSSSNPFYAVEVPFTKSEQIGAILTFFPPLGNNKTNGELQLYESSTEKHPSKDSFEQKAVGESVSVLIRPSKSSVVYLNLSPSYQSTIRASFVLRYLLNQPFDLTNDNTTIKLVSKQEDEYDYSSQVLFSVVASSRQSITVSATSRGTNSLFSQGMFYSGKVLPNFFDFTLRDVQEAPDREGKTYMTIENEKSVDQVMYFTVLPVCVQSSTQPTLTIEVKRSKILS</sequence>
<feature type="signal peptide" evidence="1">
    <location>
        <begin position="1"/>
        <end position="18"/>
    </location>
</feature>
<gene>
    <name evidence="2" type="ORF">AKO1_012360</name>
</gene>
<name>A0AAW2YXC8_9EUKA</name>
<proteinExistence type="predicted"/>
<keyword evidence="1" id="KW-0732">Signal</keyword>
<dbReference type="AlphaFoldDB" id="A0AAW2YXC8"/>
<keyword evidence="3" id="KW-1185">Reference proteome</keyword>
<comment type="caution">
    <text evidence="2">The sequence shown here is derived from an EMBL/GenBank/DDBJ whole genome shotgun (WGS) entry which is preliminary data.</text>
</comment>
<dbReference type="EMBL" id="JAOPGA020000789">
    <property type="protein sequence ID" value="KAL0481737.1"/>
    <property type="molecule type" value="Genomic_DNA"/>
</dbReference>
<evidence type="ECO:0000256" key="1">
    <source>
        <dbReference type="SAM" id="SignalP"/>
    </source>
</evidence>
<evidence type="ECO:0000313" key="2">
    <source>
        <dbReference type="EMBL" id="KAL0481737.1"/>
    </source>
</evidence>
<feature type="chain" id="PRO_5043520305" evidence="1">
    <location>
        <begin position="19"/>
        <end position="276"/>
    </location>
</feature>